<comment type="caution">
    <text evidence="1">The sequence shown here is derived from an EMBL/GenBank/DDBJ whole genome shotgun (WGS) entry which is preliminary data.</text>
</comment>
<sequence length="223" mass="25144">MSGCSEVDKLHIKGRAVLHSPIFNNGSKQRPLRVLPCTGYSNLVSHLASRHEEFGVQYDARHRGAERLLQAFGFVSEETSHSYQWLRWVVERNMPLFEVDDEQTGAMSKWRPTNPKALKADMITVPSKVGAIIAKEMGNLFGIMFNGWSRGYPIMGEYLKYNSKIVHSTSFETEVVKVCCGGRLTPGEVAVLKRFVRPRGAGTLAATRKRKKRVDDYASQIIR</sequence>
<dbReference type="Proteomes" id="UP000028582">
    <property type="component" value="Unassembled WGS sequence"/>
</dbReference>
<dbReference type="PANTHER" id="PTHR40866:SF1">
    <property type="entry name" value="BED-TYPE DOMAIN-CONTAINING PROTEIN"/>
    <property type="match status" value="1"/>
</dbReference>
<protein>
    <submittedName>
        <fullName evidence="1">Uncharacterized protein</fullName>
    </submittedName>
</protein>
<accession>A0A080Z0U4</accession>
<dbReference type="PANTHER" id="PTHR40866">
    <property type="entry name" value="BED-TYPE DOMAIN-CONTAINING PROTEIN"/>
    <property type="match status" value="1"/>
</dbReference>
<dbReference type="OrthoDB" id="91831at2759"/>
<dbReference type="AlphaFoldDB" id="A0A080Z0U4"/>
<organism evidence="1 2">
    <name type="scientific">Phytophthora nicotianae P1976</name>
    <dbReference type="NCBI Taxonomy" id="1317066"/>
    <lineage>
        <taxon>Eukaryota</taxon>
        <taxon>Sar</taxon>
        <taxon>Stramenopiles</taxon>
        <taxon>Oomycota</taxon>
        <taxon>Peronosporomycetes</taxon>
        <taxon>Peronosporales</taxon>
        <taxon>Peronosporaceae</taxon>
        <taxon>Phytophthora</taxon>
    </lineage>
</organism>
<dbReference type="EMBL" id="ANJA01003965">
    <property type="protein sequence ID" value="ETO60255.1"/>
    <property type="molecule type" value="Genomic_DNA"/>
</dbReference>
<name>A0A080Z0U4_PHYNI</name>
<evidence type="ECO:0000313" key="2">
    <source>
        <dbReference type="Proteomes" id="UP000028582"/>
    </source>
</evidence>
<proteinExistence type="predicted"/>
<reference evidence="1 2" key="1">
    <citation type="submission" date="2013-11" db="EMBL/GenBank/DDBJ databases">
        <title>The Genome Sequence of Phytophthora parasitica P1976.</title>
        <authorList>
            <consortium name="The Broad Institute Genomics Platform"/>
            <person name="Russ C."/>
            <person name="Tyler B."/>
            <person name="Panabieres F."/>
            <person name="Shan W."/>
            <person name="Tripathy S."/>
            <person name="Grunwald N."/>
            <person name="Machado M."/>
            <person name="Johnson C.S."/>
            <person name="Walker B."/>
            <person name="Young S."/>
            <person name="Zeng Q."/>
            <person name="Gargeya S."/>
            <person name="Fitzgerald M."/>
            <person name="Haas B."/>
            <person name="Abouelleil A."/>
            <person name="Allen A.W."/>
            <person name="Alvarado L."/>
            <person name="Arachchi H.M."/>
            <person name="Berlin A.M."/>
            <person name="Chapman S.B."/>
            <person name="Gainer-Dewar J."/>
            <person name="Goldberg J."/>
            <person name="Griggs A."/>
            <person name="Gujja S."/>
            <person name="Hansen M."/>
            <person name="Howarth C."/>
            <person name="Imamovic A."/>
            <person name="Ireland A."/>
            <person name="Larimer J."/>
            <person name="McCowan C."/>
            <person name="Murphy C."/>
            <person name="Pearson M."/>
            <person name="Poon T.W."/>
            <person name="Priest M."/>
            <person name="Roberts A."/>
            <person name="Saif S."/>
            <person name="Shea T."/>
            <person name="Sisk P."/>
            <person name="Sykes S."/>
            <person name="Wortman J."/>
            <person name="Nusbaum C."/>
            <person name="Birren B."/>
        </authorList>
    </citation>
    <scope>NUCLEOTIDE SEQUENCE [LARGE SCALE GENOMIC DNA]</scope>
    <source>
        <strain evidence="1 2">P1976</strain>
    </source>
</reference>
<gene>
    <name evidence="1" type="ORF">F444_21539</name>
</gene>
<evidence type="ECO:0000313" key="1">
    <source>
        <dbReference type="EMBL" id="ETO60255.1"/>
    </source>
</evidence>